<feature type="domain" description="C1q" evidence="6">
    <location>
        <begin position="75"/>
        <end position="215"/>
    </location>
</feature>
<sequence length="215" mass="23998">MMELRALLFFTFLGFLFLKPGFGNIHELLKAQERSRKSLEDKVDHIGACHKDVEALKERLNVTVDEVDRLKKDNKDLPKIAFSASLSNSGEIYQGPSTNKTLIYKRVFSNTGGGYDQHTGIFTAPVSGLYYFSFSTYGYNTHVTGAILVKNGILQISTYDFPSNDGSDSSSNSVVLQLHAGDAVHMELWTDGRVFDNQNAHTTFSGFLIFPQQLK</sequence>
<dbReference type="PRINTS" id="PR00007">
    <property type="entry name" value="COMPLEMNTC1Q"/>
</dbReference>
<dbReference type="InterPro" id="IPR050392">
    <property type="entry name" value="Collagen/C1q_domain"/>
</dbReference>
<dbReference type="GO" id="GO:0005581">
    <property type="term" value="C:collagen trimer"/>
    <property type="evidence" value="ECO:0007669"/>
    <property type="project" value="UniProtKB-KW"/>
</dbReference>
<reference evidence="7" key="2">
    <citation type="submission" date="2025-08" db="UniProtKB">
        <authorList>
            <consortium name="Ensembl"/>
        </authorList>
    </citation>
    <scope>IDENTIFICATION</scope>
</reference>
<dbReference type="OMA" id="FGNIHEL"/>
<evidence type="ECO:0000256" key="4">
    <source>
        <dbReference type="ARBA" id="ARBA00023119"/>
    </source>
</evidence>
<dbReference type="InParanoid" id="A0A3B5K7Y9"/>
<feature type="chain" id="PRO_5025394823" description="C1q domain-containing protein" evidence="5">
    <location>
        <begin position="24"/>
        <end position="215"/>
    </location>
</feature>
<keyword evidence="4" id="KW-0176">Collagen</keyword>
<dbReference type="PANTHER" id="PTHR15427">
    <property type="entry name" value="EMILIN ELASTIN MICROFIBRIL INTERFACE-LOCATED PROTEIN ELASTIN MICROFIBRIL INTERFACER"/>
    <property type="match status" value="1"/>
</dbReference>
<dbReference type="Proteomes" id="UP000005226">
    <property type="component" value="Chromosome 8"/>
</dbReference>
<comment type="subcellular location">
    <subcellularLocation>
        <location evidence="1">Secreted</location>
        <location evidence="1">Extracellular space</location>
        <location evidence="1">Extracellular matrix</location>
    </subcellularLocation>
</comment>
<evidence type="ECO:0000313" key="7">
    <source>
        <dbReference type="Ensembl" id="ENSTRUP00000053773.2"/>
    </source>
</evidence>
<organism evidence="7 8">
    <name type="scientific">Takifugu rubripes</name>
    <name type="common">Japanese pufferfish</name>
    <name type="synonym">Fugu rubripes</name>
    <dbReference type="NCBI Taxonomy" id="31033"/>
    <lineage>
        <taxon>Eukaryota</taxon>
        <taxon>Metazoa</taxon>
        <taxon>Chordata</taxon>
        <taxon>Craniata</taxon>
        <taxon>Vertebrata</taxon>
        <taxon>Euteleostomi</taxon>
        <taxon>Actinopterygii</taxon>
        <taxon>Neopterygii</taxon>
        <taxon>Teleostei</taxon>
        <taxon>Neoteleostei</taxon>
        <taxon>Acanthomorphata</taxon>
        <taxon>Eupercaria</taxon>
        <taxon>Tetraodontiformes</taxon>
        <taxon>Tetradontoidea</taxon>
        <taxon>Tetraodontidae</taxon>
        <taxon>Takifugu</taxon>
    </lineage>
</organism>
<keyword evidence="8" id="KW-1185">Reference proteome</keyword>
<dbReference type="STRING" id="31033.ENSTRUP00000053773"/>
<dbReference type="FunCoup" id="A0A3B5K7Y9">
    <property type="interactions" value="1"/>
</dbReference>
<dbReference type="Ensembl" id="ENSTRUT00000051340.2">
    <property type="protein sequence ID" value="ENSTRUP00000053773.2"/>
    <property type="gene ID" value="ENSTRUG00000023202.2"/>
</dbReference>
<reference evidence="7 8" key="1">
    <citation type="journal article" date="2011" name="Genome Biol. Evol.">
        <title>Integration of the genetic map and genome assembly of fugu facilitates insights into distinct features of genome evolution in teleosts and mammals.</title>
        <authorList>
            <person name="Kai W."/>
            <person name="Kikuchi K."/>
            <person name="Tohari S."/>
            <person name="Chew A.K."/>
            <person name="Tay A."/>
            <person name="Fujiwara A."/>
            <person name="Hosoya S."/>
            <person name="Suetake H."/>
            <person name="Naruse K."/>
            <person name="Brenner S."/>
            <person name="Suzuki Y."/>
            <person name="Venkatesh B."/>
        </authorList>
    </citation>
    <scope>NUCLEOTIDE SEQUENCE [LARGE SCALE GENOMIC DNA]</scope>
</reference>
<dbReference type="Pfam" id="PF00386">
    <property type="entry name" value="C1q"/>
    <property type="match status" value="1"/>
</dbReference>
<proteinExistence type="predicted"/>
<dbReference type="InterPro" id="IPR001073">
    <property type="entry name" value="C1q_dom"/>
</dbReference>
<keyword evidence="2" id="KW-0964">Secreted</keyword>
<dbReference type="Gene3D" id="2.60.120.40">
    <property type="match status" value="1"/>
</dbReference>
<protein>
    <recommendedName>
        <fullName evidence="6">C1q domain-containing protein</fullName>
    </recommendedName>
</protein>
<evidence type="ECO:0000256" key="3">
    <source>
        <dbReference type="ARBA" id="ARBA00022530"/>
    </source>
</evidence>
<dbReference type="PANTHER" id="PTHR15427:SF52">
    <property type="entry name" value="C1Q DOMAIN-CONTAINING PROTEIN"/>
    <property type="match status" value="1"/>
</dbReference>
<keyword evidence="3" id="KW-0272">Extracellular matrix</keyword>
<name>A0A3B5K7Y9_TAKRU</name>
<accession>A0A3B5K7Y9</accession>
<dbReference type="PROSITE" id="PS50871">
    <property type="entry name" value="C1Q"/>
    <property type="match status" value="1"/>
</dbReference>
<evidence type="ECO:0000256" key="1">
    <source>
        <dbReference type="ARBA" id="ARBA00004498"/>
    </source>
</evidence>
<evidence type="ECO:0000313" key="8">
    <source>
        <dbReference type="Proteomes" id="UP000005226"/>
    </source>
</evidence>
<keyword evidence="5" id="KW-0732">Signal</keyword>
<evidence type="ECO:0000256" key="2">
    <source>
        <dbReference type="ARBA" id="ARBA00022525"/>
    </source>
</evidence>
<dbReference type="InterPro" id="IPR008983">
    <property type="entry name" value="Tumour_necrosis_fac-like_dom"/>
</dbReference>
<dbReference type="SMART" id="SM00110">
    <property type="entry name" value="C1Q"/>
    <property type="match status" value="1"/>
</dbReference>
<evidence type="ECO:0000256" key="5">
    <source>
        <dbReference type="SAM" id="SignalP"/>
    </source>
</evidence>
<dbReference type="AlphaFoldDB" id="A0A3B5K7Y9"/>
<evidence type="ECO:0000259" key="6">
    <source>
        <dbReference type="PROSITE" id="PS50871"/>
    </source>
</evidence>
<dbReference type="SUPFAM" id="SSF49842">
    <property type="entry name" value="TNF-like"/>
    <property type="match status" value="1"/>
</dbReference>
<dbReference type="GeneTree" id="ENSGT00940000163520"/>
<reference evidence="7" key="3">
    <citation type="submission" date="2025-09" db="UniProtKB">
        <authorList>
            <consortium name="Ensembl"/>
        </authorList>
    </citation>
    <scope>IDENTIFICATION</scope>
</reference>
<feature type="signal peptide" evidence="5">
    <location>
        <begin position="1"/>
        <end position="23"/>
    </location>
</feature>